<reference evidence="2" key="1">
    <citation type="submission" date="2020-03" db="EMBL/GenBank/DDBJ databases">
        <authorList>
            <person name="Weist P."/>
        </authorList>
    </citation>
    <scope>NUCLEOTIDE SEQUENCE</scope>
</reference>
<evidence type="ECO:0000256" key="1">
    <source>
        <dbReference type="SAM" id="MobiDB-lite"/>
    </source>
</evidence>
<sequence>MWPRKGKSGAPCLSCYPRDPTPDKRMTMKEAGFPLMPSVLLVFHSRQGRAGEVPRSYSHTHVIRTSGINREKQIRKSVPKLTFFMPSSFALHRLTSHRITLVSGALESVFSEC</sequence>
<gene>
    <name evidence="2" type="ORF">PLEPLA_LOCUS24992</name>
</gene>
<dbReference type="EMBL" id="CADEAL010001963">
    <property type="protein sequence ID" value="CAB1436959.1"/>
    <property type="molecule type" value="Genomic_DNA"/>
</dbReference>
<comment type="caution">
    <text evidence="2">The sequence shown here is derived from an EMBL/GenBank/DDBJ whole genome shotgun (WGS) entry which is preliminary data.</text>
</comment>
<evidence type="ECO:0000313" key="2">
    <source>
        <dbReference type="EMBL" id="CAB1436959.1"/>
    </source>
</evidence>
<keyword evidence="3" id="KW-1185">Reference proteome</keyword>
<organism evidence="2 3">
    <name type="scientific">Pleuronectes platessa</name>
    <name type="common">European plaice</name>
    <dbReference type="NCBI Taxonomy" id="8262"/>
    <lineage>
        <taxon>Eukaryota</taxon>
        <taxon>Metazoa</taxon>
        <taxon>Chordata</taxon>
        <taxon>Craniata</taxon>
        <taxon>Vertebrata</taxon>
        <taxon>Euteleostomi</taxon>
        <taxon>Actinopterygii</taxon>
        <taxon>Neopterygii</taxon>
        <taxon>Teleostei</taxon>
        <taxon>Neoteleostei</taxon>
        <taxon>Acanthomorphata</taxon>
        <taxon>Carangaria</taxon>
        <taxon>Pleuronectiformes</taxon>
        <taxon>Pleuronectoidei</taxon>
        <taxon>Pleuronectidae</taxon>
        <taxon>Pleuronectes</taxon>
    </lineage>
</organism>
<evidence type="ECO:0000313" key="3">
    <source>
        <dbReference type="Proteomes" id="UP001153269"/>
    </source>
</evidence>
<proteinExistence type="predicted"/>
<accession>A0A9N7US98</accession>
<feature type="region of interest" description="Disordered" evidence="1">
    <location>
        <begin position="1"/>
        <end position="23"/>
    </location>
</feature>
<dbReference type="Proteomes" id="UP001153269">
    <property type="component" value="Unassembled WGS sequence"/>
</dbReference>
<protein>
    <submittedName>
        <fullName evidence="2">Uncharacterized protein</fullName>
    </submittedName>
</protein>
<name>A0A9N7US98_PLEPL</name>
<dbReference type="AlphaFoldDB" id="A0A9N7US98"/>